<evidence type="ECO:0000259" key="2">
    <source>
        <dbReference type="Pfam" id="PF10551"/>
    </source>
</evidence>
<dbReference type="InterPro" id="IPR018289">
    <property type="entry name" value="MULE_transposase_dom"/>
</dbReference>
<accession>A0A084QW27</accession>
<dbReference type="Pfam" id="PF10551">
    <property type="entry name" value="MULE"/>
    <property type="match status" value="1"/>
</dbReference>
<feature type="region of interest" description="Disordered" evidence="1">
    <location>
        <begin position="316"/>
        <end position="358"/>
    </location>
</feature>
<reference evidence="3 4" key="1">
    <citation type="journal article" date="2014" name="BMC Genomics">
        <title>Comparative genome sequencing reveals chemotype-specific gene clusters in the toxigenic black mold Stachybotrys.</title>
        <authorList>
            <person name="Semeiks J."/>
            <person name="Borek D."/>
            <person name="Otwinowski Z."/>
            <person name="Grishin N.V."/>
        </authorList>
    </citation>
    <scope>NUCLEOTIDE SEQUENCE [LARGE SCALE GENOMIC DNA]</scope>
    <source>
        <strain evidence="3 4">IBT 40285</strain>
    </source>
</reference>
<evidence type="ECO:0000256" key="1">
    <source>
        <dbReference type="SAM" id="MobiDB-lite"/>
    </source>
</evidence>
<proteinExistence type="predicted"/>
<evidence type="ECO:0000313" key="3">
    <source>
        <dbReference type="EMBL" id="KFA68162.1"/>
    </source>
</evidence>
<dbReference type="Proteomes" id="UP000028524">
    <property type="component" value="Unassembled WGS sequence"/>
</dbReference>
<keyword evidence="4" id="KW-1185">Reference proteome</keyword>
<dbReference type="PANTHER" id="PTHR47718:SF3">
    <property type="entry name" value="PROTEIN FAR1-RELATED SEQUENCE 5-LIKE"/>
    <property type="match status" value="1"/>
</dbReference>
<dbReference type="InParanoid" id="A0A084QW27"/>
<gene>
    <name evidence="3" type="ORF">S40285_06788</name>
</gene>
<dbReference type="EMBL" id="KL659975">
    <property type="protein sequence ID" value="KFA68162.1"/>
    <property type="molecule type" value="Genomic_DNA"/>
</dbReference>
<dbReference type="STRING" id="1283841.A0A084QW27"/>
<evidence type="ECO:0000313" key="4">
    <source>
        <dbReference type="Proteomes" id="UP000028524"/>
    </source>
</evidence>
<dbReference type="PANTHER" id="PTHR47718">
    <property type="entry name" value="OS01G0519700 PROTEIN"/>
    <property type="match status" value="1"/>
</dbReference>
<feature type="domain" description="MULE transposase" evidence="2">
    <location>
        <begin position="207"/>
        <end position="304"/>
    </location>
</feature>
<protein>
    <recommendedName>
        <fullName evidence="2">MULE transposase domain-containing protein</fullName>
    </recommendedName>
</protein>
<dbReference type="AlphaFoldDB" id="A0A084QW27"/>
<dbReference type="OMA" id="WAYVEAP"/>
<sequence length="404" mass="45822">MDGPALAQPPETTGIPLPPVSGVYDTYDQLKAFLQDFYCRNGAALRVENSNSRKILGMMQKATVTLVCDKSGAPISKWSFEVIEDRHNHRCSLDPSAHSIHRQRSQAQKAVTKTLSKHIAVPAREVASIVRDVGIEESYFTRKDIYNDRYRNNKELLGGLTPTQRFIAELRARDLRHRVKFDNNHKVEAVFWTYPTCENNWRHYPEVLGMDNTYKTNRHNLYLFQIIAITNHNTIANVAFGLTSTEVEGGYAWILGQLEEIRSELNIPRPSVVITDKENALKNALRAFFPETQQQLCLYHINANVKGKINSLWRDPDLKTDPKTAAETAGANKSPSPLPTEEEIEALTAPPSSTDPIDEISTCEGLFKEWKALCWAATEEDFDHKWPAIKSTYLPLQKPIIDYL</sequence>
<organism evidence="3 4">
    <name type="scientific">Stachybotrys chlorohalonatus (strain IBT 40285)</name>
    <dbReference type="NCBI Taxonomy" id="1283841"/>
    <lineage>
        <taxon>Eukaryota</taxon>
        <taxon>Fungi</taxon>
        <taxon>Dikarya</taxon>
        <taxon>Ascomycota</taxon>
        <taxon>Pezizomycotina</taxon>
        <taxon>Sordariomycetes</taxon>
        <taxon>Hypocreomycetidae</taxon>
        <taxon>Hypocreales</taxon>
        <taxon>Stachybotryaceae</taxon>
        <taxon>Stachybotrys</taxon>
    </lineage>
</organism>
<dbReference type="OrthoDB" id="4903265at2759"/>
<dbReference type="HOGENOM" id="CLU_681814_0_0_1"/>
<name>A0A084QW27_STAC4</name>